<evidence type="ECO:0000256" key="6">
    <source>
        <dbReference type="ARBA" id="ARBA00022984"/>
    </source>
</evidence>
<comment type="function">
    <text evidence="10">Cell wall formation. Catalyzes the transfer of a GlcNAc subunit on undecaprenyl-pyrophosphoryl-MurNAc-pentapeptide (lipid intermediate I) to form undecaprenyl-pyrophosphoryl-MurNAc-(pentapeptide)GlcNAc (lipid intermediate II).</text>
</comment>
<dbReference type="Gene3D" id="3.40.50.2000">
    <property type="entry name" value="Glycogen Phosphorylase B"/>
    <property type="match status" value="2"/>
</dbReference>
<dbReference type="GO" id="GO:0005886">
    <property type="term" value="C:plasma membrane"/>
    <property type="evidence" value="ECO:0007669"/>
    <property type="project" value="UniProtKB-SubCell"/>
</dbReference>
<dbReference type="GO" id="GO:0008360">
    <property type="term" value="P:regulation of cell shape"/>
    <property type="evidence" value="ECO:0007669"/>
    <property type="project" value="UniProtKB-KW"/>
</dbReference>
<comment type="pathway">
    <text evidence="10">Cell wall biogenesis; peptidoglycan biosynthesis.</text>
</comment>
<dbReference type="InterPro" id="IPR007235">
    <property type="entry name" value="Glyco_trans_28_C"/>
</dbReference>
<comment type="subcellular location">
    <subcellularLocation>
        <location evidence="10">Cell membrane</location>
        <topology evidence="10">Peripheral membrane protein</topology>
        <orientation evidence="10">Cytoplasmic side</orientation>
    </subcellularLocation>
</comment>
<dbReference type="CDD" id="cd03785">
    <property type="entry name" value="GT28_MurG"/>
    <property type="match status" value="1"/>
</dbReference>
<dbReference type="InterPro" id="IPR006009">
    <property type="entry name" value="GlcNAc_MurG"/>
</dbReference>
<evidence type="ECO:0000259" key="12">
    <source>
        <dbReference type="Pfam" id="PF04101"/>
    </source>
</evidence>
<dbReference type="GO" id="GO:0051991">
    <property type="term" value="F:UDP-N-acetyl-D-glucosamine:N-acetylmuramoyl-L-alanyl-D-glutamyl-meso-2,6-diaminopimelyl-D-alanyl-D-alanine-diphosphoundecaprenol 4-beta-N-acetylglucosaminlytransferase activity"/>
    <property type="evidence" value="ECO:0007669"/>
    <property type="project" value="RHEA"/>
</dbReference>
<evidence type="ECO:0000256" key="3">
    <source>
        <dbReference type="ARBA" id="ARBA00022676"/>
    </source>
</evidence>
<keyword evidence="4 10" id="KW-0808">Transferase</keyword>
<feature type="binding site" evidence="10">
    <location>
        <position position="166"/>
    </location>
    <ligand>
        <name>UDP-N-acetyl-alpha-D-glucosamine</name>
        <dbReference type="ChEBI" id="CHEBI:57705"/>
    </ligand>
</feature>
<sequence length="355" mass="40279">MIYFISGGGTAGHIYPAISIADSIRKIDENAKFYYVGIKGKLEEEIAKKEGYEFLPVTSMPLILKPSIKAIKSLNSFIKGVKTSKQYIDKYHPDAIICTGGYVSGPIGYAAKLKKIPLYIHESNAYPGITTNFLDRFSKITFLPYESVKENFKNKKNKVVAGTPIRSQFNMEIKDENHKLTVLSFGGSGGQKSLNEAVGGIFNEYKDFKYDWIHICGRNWEKEFHELVPELPKYATVYTYYYEFYELMKKADLVICGCGAQTLNEVSAMKKPSVLIPKMNVVKNHQYFNAKKYEDENAGVLIKETDLNKDILLEVVDKLMNDREKLKTMGENAGHLFVKDSADIIAKNIYEDLKK</sequence>
<evidence type="ECO:0000259" key="11">
    <source>
        <dbReference type="Pfam" id="PF03033"/>
    </source>
</evidence>
<comment type="caution">
    <text evidence="13">The sequence shown here is derived from an EMBL/GenBank/DDBJ whole genome shotgun (WGS) entry which is preliminary data.</text>
</comment>
<keyword evidence="9 10" id="KW-0961">Cell wall biogenesis/degradation</keyword>
<proteinExistence type="inferred from homology"/>
<keyword evidence="7 10" id="KW-0472">Membrane</keyword>
<evidence type="ECO:0000313" key="13">
    <source>
        <dbReference type="EMBL" id="PVY94783.1"/>
    </source>
</evidence>
<feature type="domain" description="Glycosyl transferase family 28 C-terminal" evidence="12">
    <location>
        <begin position="181"/>
        <end position="343"/>
    </location>
</feature>
<dbReference type="PANTHER" id="PTHR21015:SF22">
    <property type="entry name" value="GLYCOSYLTRANSFERASE"/>
    <property type="match status" value="1"/>
</dbReference>
<reference evidence="13 14" key="1">
    <citation type="submission" date="2018-04" db="EMBL/GenBank/DDBJ databases">
        <title>Genomic Encyclopedia of Type Strains, Phase IV (KMG-IV): sequencing the most valuable type-strain genomes for metagenomic binning, comparative biology and taxonomic classification.</title>
        <authorList>
            <person name="Goeker M."/>
        </authorList>
    </citation>
    <scope>NUCLEOTIDE SEQUENCE [LARGE SCALE GENOMIC DNA]</scope>
    <source>
        <strain evidence="13 14">DSM 20705</strain>
    </source>
</reference>
<feature type="binding site" evidence="10">
    <location>
        <position position="188"/>
    </location>
    <ligand>
        <name>UDP-N-acetyl-alpha-D-glucosamine</name>
        <dbReference type="ChEBI" id="CHEBI:57705"/>
    </ligand>
</feature>
<dbReference type="EMBL" id="QEKV01000003">
    <property type="protein sequence ID" value="PVY94783.1"/>
    <property type="molecule type" value="Genomic_DNA"/>
</dbReference>
<dbReference type="SUPFAM" id="SSF53756">
    <property type="entry name" value="UDP-Glycosyltransferase/glycogen phosphorylase"/>
    <property type="match status" value="1"/>
</dbReference>
<dbReference type="AlphaFoldDB" id="A0A2U1E4A3"/>
<protein>
    <recommendedName>
        <fullName evidence="10">UDP-N-acetylglucosamine--N-acetylmuramyl-(pentapeptide) pyrophosphoryl-undecaprenol N-acetylglucosamine transferase</fullName>
        <ecNumber evidence="10">2.4.1.227</ecNumber>
    </recommendedName>
    <alternativeName>
        <fullName evidence="10">Undecaprenyl-PP-MurNAc-pentapeptide-UDPGlcNAc GlcNAc transferase</fullName>
    </alternativeName>
</protein>
<comment type="caution">
    <text evidence="10">Lacks conserved residue(s) required for the propagation of feature annotation.</text>
</comment>
<dbReference type="Pfam" id="PF03033">
    <property type="entry name" value="Glyco_transf_28"/>
    <property type="match status" value="1"/>
</dbReference>
<dbReference type="GO" id="GO:0050511">
    <property type="term" value="F:undecaprenyldiphospho-muramoylpentapeptide beta-N-acetylglucosaminyltransferase activity"/>
    <property type="evidence" value="ECO:0007669"/>
    <property type="project" value="UniProtKB-UniRule"/>
</dbReference>
<dbReference type="UniPathway" id="UPA00219"/>
<evidence type="ECO:0000256" key="2">
    <source>
        <dbReference type="ARBA" id="ARBA00022618"/>
    </source>
</evidence>
<evidence type="ECO:0000256" key="5">
    <source>
        <dbReference type="ARBA" id="ARBA00022960"/>
    </source>
</evidence>
<comment type="catalytic activity">
    <reaction evidence="10">
        <text>di-trans,octa-cis-undecaprenyl diphospho-N-acetyl-alpha-D-muramoyl-L-alanyl-D-glutamyl-meso-2,6-diaminopimeloyl-D-alanyl-D-alanine + UDP-N-acetyl-alpha-D-glucosamine = di-trans,octa-cis-undecaprenyl diphospho-[N-acetyl-alpha-D-glucosaminyl-(1-&gt;4)]-N-acetyl-alpha-D-muramoyl-L-alanyl-D-glutamyl-meso-2,6-diaminopimeloyl-D-alanyl-D-alanine + UDP + H(+)</text>
        <dbReference type="Rhea" id="RHEA:31227"/>
        <dbReference type="ChEBI" id="CHEBI:15378"/>
        <dbReference type="ChEBI" id="CHEBI:57705"/>
        <dbReference type="ChEBI" id="CHEBI:58223"/>
        <dbReference type="ChEBI" id="CHEBI:61387"/>
        <dbReference type="ChEBI" id="CHEBI:61388"/>
        <dbReference type="EC" id="2.4.1.227"/>
    </reaction>
</comment>
<dbReference type="GO" id="GO:0005975">
    <property type="term" value="P:carbohydrate metabolic process"/>
    <property type="evidence" value="ECO:0007669"/>
    <property type="project" value="InterPro"/>
</dbReference>
<dbReference type="EC" id="2.4.1.227" evidence="10"/>
<dbReference type="PANTHER" id="PTHR21015">
    <property type="entry name" value="UDP-N-ACETYLGLUCOSAMINE--N-ACETYLMURAMYL-(PENTAPEPTIDE) PYROPHOSPHORYL-UNDECAPRENOL N-ACETYLGLUCOSAMINE TRANSFERASE 1"/>
    <property type="match status" value="1"/>
</dbReference>
<evidence type="ECO:0000256" key="1">
    <source>
        <dbReference type="ARBA" id="ARBA00022475"/>
    </source>
</evidence>
<gene>
    <name evidence="10" type="primary">murG</name>
    <name evidence="13" type="ORF">C7381_10320</name>
</gene>
<dbReference type="GO" id="GO:0071555">
    <property type="term" value="P:cell wall organization"/>
    <property type="evidence" value="ECO:0007669"/>
    <property type="project" value="UniProtKB-KW"/>
</dbReference>
<dbReference type="GO" id="GO:0009252">
    <property type="term" value="P:peptidoglycan biosynthetic process"/>
    <property type="evidence" value="ECO:0007669"/>
    <property type="project" value="UniProtKB-UniRule"/>
</dbReference>
<dbReference type="GO" id="GO:0051301">
    <property type="term" value="P:cell division"/>
    <property type="evidence" value="ECO:0007669"/>
    <property type="project" value="UniProtKB-KW"/>
</dbReference>
<feature type="binding site" evidence="10">
    <location>
        <position position="124"/>
    </location>
    <ligand>
        <name>UDP-N-acetyl-alpha-D-glucosamine</name>
        <dbReference type="ChEBI" id="CHEBI:57705"/>
    </ligand>
</feature>
<accession>A0A2U1E4A3</accession>
<evidence type="ECO:0000313" key="14">
    <source>
        <dbReference type="Proteomes" id="UP000245793"/>
    </source>
</evidence>
<keyword evidence="8 10" id="KW-0131">Cell cycle</keyword>
<keyword evidence="3 10" id="KW-0328">Glycosyltransferase</keyword>
<feature type="binding site" evidence="10">
    <location>
        <position position="286"/>
    </location>
    <ligand>
        <name>UDP-N-acetyl-alpha-D-glucosamine</name>
        <dbReference type="ChEBI" id="CHEBI:57705"/>
    </ligand>
</feature>
<feature type="binding site" evidence="10">
    <location>
        <begin position="10"/>
        <end position="12"/>
    </location>
    <ligand>
        <name>UDP-N-acetyl-alpha-D-glucosamine</name>
        <dbReference type="ChEBI" id="CHEBI:57705"/>
    </ligand>
</feature>
<name>A0A2U1E4A3_9FIRM</name>
<keyword evidence="5 10" id="KW-0133">Cell shape</keyword>
<evidence type="ECO:0000256" key="9">
    <source>
        <dbReference type="ARBA" id="ARBA00023316"/>
    </source>
</evidence>
<dbReference type="Proteomes" id="UP000245793">
    <property type="component" value="Unassembled WGS sequence"/>
</dbReference>
<evidence type="ECO:0000256" key="8">
    <source>
        <dbReference type="ARBA" id="ARBA00023306"/>
    </source>
</evidence>
<keyword evidence="6 10" id="KW-0573">Peptidoglycan synthesis</keyword>
<evidence type="ECO:0000256" key="10">
    <source>
        <dbReference type="HAMAP-Rule" id="MF_00033"/>
    </source>
</evidence>
<dbReference type="RefSeq" id="WP_116479819.1">
    <property type="nucleotide sequence ID" value="NZ_CP096650.1"/>
</dbReference>
<keyword evidence="2 10" id="KW-0132">Cell division</keyword>
<evidence type="ECO:0000256" key="4">
    <source>
        <dbReference type="ARBA" id="ARBA00022679"/>
    </source>
</evidence>
<evidence type="ECO:0000256" key="7">
    <source>
        <dbReference type="ARBA" id="ARBA00023136"/>
    </source>
</evidence>
<keyword evidence="14" id="KW-1185">Reference proteome</keyword>
<organism evidence="13 14">
    <name type="scientific">Ezakiella coagulans</name>
    <dbReference type="NCBI Taxonomy" id="46507"/>
    <lineage>
        <taxon>Bacteria</taxon>
        <taxon>Bacillati</taxon>
        <taxon>Bacillota</taxon>
        <taxon>Tissierellia</taxon>
        <taxon>Ezakiella</taxon>
    </lineage>
</organism>
<dbReference type="HAMAP" id="MF_00033">
    <property type="entry name" value="MurG"/>
    <property type="match status" value="1"/>
</dbReference>
<dbReference type="Pfam" id="PF04101">
    <property type="entry name" value="Glyco_tran_28_C"/>
    <property type="match status" value="1"/>
</dbReference>
<feature type="domain" description="Glycosyltransferase family 28 N-terminal" evidence="11">
    <location>
        <begin position="4"/>
        <end position="139"/>
    </location>
</feature>
<keyword evidence="1 10" id="KW-1003">Cell membrane</keyword>
<comment type="similarity">
    <text evidence="10">Belongs to the glycosyltransferase 28 family. MurG subfamily.</text>
</comment>
<dbReference type="InterPro" id="IPR004276">
    <property type="entry name" value="GlycoTrans_28_N"/>
</dbReference>